<proteinExistence type="predicted"/>
<reference evidence="1" key="1">
    <citation type="submission" date="2017-05" db="EMBL/GenBank/DDBJ databases">
        <title>The Genome Sequence of Enterococcus sp. 9E7_DIV0242.</title>
        <authorList>
            <consortium name="The Broad Institute Genomics Platform"/>
            <consortium name="The Broad Institute Genomic Center for Infectious Diseases"/>
            <person name="Earl A."/>
            <person name="Manson A."/>
            <person name="Schwartman J."/>
            <person name="Gilmore M."/>
            <person name="Abouelleil A."/>
            <person name="Cao P."/>
            <person name="Chapman S."/>
            <person name="Cusick C."/>
            <person name="Shea T."/>
            <person name="Young S."/>
            <person name="Neafsey D."/>
            <person name="Nusbaum C."/>
            <person name="Birren B."/>
        </authorList>
    </citation>
    <scope>NUCLEOTIDE SEQUENCE [LARGE SCALE GENOMIC DNA]</scope>
    <source>
        <strain evidence="1">9E7_DIV0242</strain>
    </source>
</reference>
<protein>
    <submittedName>
        <fullName evidence="1">Uncharacterized protein</fullName>
    </submittedName>
</protein>
<reference evidence="2" key="3">
    <citation type="submission" date="2024-03" db="EMBL/GenBank/DDBJ databases">
        <title>The Genome Sequence of Enterococcus sp. DIV0242b.</title>
        <authorList>
            <consortium name="The Broad Institute Genomics Platform"/>
            <consortium name="The Broad Institute Microbial Omics Core"/>
            <consortium name="The Broad Institute Genomic Center for Infectious Diseases"/>
            <person name="Earl A."/>
            <person name="Manson A."/>
            <person name="Gilmore M."/>
            <person name="Schwartman J."/>
            <person name="Shea T."/>
            <person name="Abouelleil A."/>
            <person name="Cao P."/>
            <person name="Chapman S."/>
            <person name="Cusick C."/>
            <person name="Young S."/>
            <person name="Neafsey D."/>
            <person name="Nusbaum C."/>
            <person name="Birren B."/>
        </authorList>
    </citation>
    <scope>NUCLEOTIDE SEQUENCE</scope>
    <source>
        <strain evidence="2">9E7_DIV0242</strain>
    </source>
</reference>
<accession>A0A242KD66</accession>
<dbReference type="OrthoDB" id="8664514at2"/>
<reference evidence="2" key="2">
    <citation type="submission" date="2017-05" db="EMBL/GenBank/DDBJ databases">
        <authorList>
            <consortium name="The Broad Institute Genomics Platform"/>
            <consortium name="The Broad Institute Genomic Center for Infectious Diseases"/>
            <person name="Earl A."/>
            <person name="Manson A."/>
            <person name="Schwartman J."/>
            <person name="Gilmore M."/>
            <person name="Abouelleil A."/>
            <person name="Cao P."/>
            <person name="Chapman S."/>
            <person name="Cusick C."/>
            <person name="Shea T."/>
            <person name="Young S."/>
            <person name="Neafsey D."/>
            <person name="Nusbaum C."/>
            <person name="Birren B."/>
        </authorList>
    </citation>
    <scope>NUCLEOTIDE SEQUENCE</scope>
    <source>
        <strain evidence="2">9E7_DIV0242</strain>
    </source>
</reference>
<gene>
    <name evidence="2" type="ORF">A5888_000791</name>
    <name evidence="1" type="ORF">A5888_000821</name>
</gene>
<evidence type="ECO:0000313" key="1">
    <source>
        <dbReference type="EMBL" id="OTP19007.1"/>
    </source>
</evidence>
<dbReference type="Proteomes" id="UP000195141">
    <property type="component" value="Chromosome"/>
</dbReference>
<dbReference type="EMBL" id="NGMM01000001">
    <property type="protein sequence ID" value="OTP19007.1"/>
    <property type="molecule type" value="Genomic_DNA"/>
</dbReference>
<evidence type="ECO:0000313" key="2">
    <source>
        <dbReference type="EMBL" id="WYJ89072.1"/>
    </source>
</evidence>
<organism evidence="1">
    <name type="scientific">Candidatus Enterococcus clewellii</name>
    <dbReference type="NCBI Taxonomy" id="1834193"/>
    <lineage>
        <taxon>Bacteria</taxon>
        <taxon>Bacillati</taxon>
        <taxon>Bacillota</taxon>
        <taxon>Bacilli</taxon>
        <taxon>Lactobacillales</taxon>
        <taxon>Enterococcaceae</taxon>
        <taxon>Enterococcus</taxon>
    </lineage>
</organism>
<dbReference type="RefSeq" id="WP_086347923.1">
    <property type="nucleotide sequence ID" value="NZ_CP147247.1"/>
</dbReference>
<evidence type="ECO:0000313" key="3">
    <source>
        <dbReference type="Proteomes" id="UP000195141"/>
    </source>
</evidence>
<dbReference type="AlphaFoldDB" id="A0A242KD66"/>
<sequence>MTCPECGGTVKARIQGQKTYVISCISCEWSVATTSISSLEEDTTIYTLYLEKDQQLHFKQLLVVAKISGMNVLQVKKTCDASEYLIFKGLATEVLAVKEKLEEQRIGFIVVPTFDY</sequence>
<name>A0A242KD66_9ENTE</name>
<dbReference type="EMBL" id="CP147247">
    <property type="protein sequence ID" value="WYJ89072.1"/>
    <property type="molecule type" value="Genomic_DNA"/>
</dbReference>
<keyword evidence="3" id="KW-1185">Reference proteome</keyword>